<keyword evidence="3" id="KW-1185">Reference proteome</keyword>
<reference evidence="2" key="1">
    <citation type="journal article" date="2022" name="IScience">
        <title>Evolution of zygomycete secretomes and the origins of terrestrial fungal ecologies.</title>
        <authorList>
            <person name="Chang Y."/>
            <person name="Wang Y."/>
            <person name="Mondo S."/>
            <person name="Ahrendt S."/>
            <person name="Andreopoulos W."/>
            <person name="Barry K."/>
            <person name="Beard J."/>
            <person name="Benny G.L."/>
            <person name="Blankenship S."/>
            <person name="Bonito G."/>
            <person name="Cuomo C."/>
            <person name="Desiro A."/>
            <person name="Gervers K.A."/>
            <person name="Hundley H."/>
            <person name="Kuo A."/>
            <person name="LaButti K."/>
            <person name="Lang B.F."/>
            <person name="Lipzen A."/>
            <person name="O'Donnell K."/>
            <person name="Pangilinan J."/>
            <person name="Reynolds N."/>
            <person name="Sandor L."/>
            <person name="Smith M.E."/>
            <person name="Tsang A."/>
            <person name="Grigoriev I.V."/>
            <person name="Stajich J.E."/>
            <person name="Spatafora J.W."/>
        </authorList>
    </citation>
    <scope>NUCLEOTIDE SEQUENCE</scope>
    <source>
        <strain evidence="2">RSA 2281</strain>
    </source>
</reference>
<accession>A0AAD5JV54</accession>
<evidence type="ECO:0000313" key="3">
    <source>
        <dbReference type="Proteomes" id="UP001209540"/>
    </source>
</evidence>
<evidence type="ECO:0000256" key="1">
    <source>
        <dbReference type="SAM" id="MobiDB-lite"/>
    </source>
</evidence>
<dbReference type="EMBL" id="JAIXMP010000073">
    <property type="protein sequence ID" value="KAI9243389.1"/>
    <property type="molecule type" value="Genomic_DNA"/>
</dbReference>
<reference evidence="2" key="2">
    <citation type="submission" date="2023-02" db="EMBL/GenBank/DDBJ databases">
        <authorList>
            <consortium name="DOE Joint Genome Institute"/>
            <person name="Mondo S.J."/>
            <person name="Chang Y."/>
            <person name="Wang Y."/>
            <person name="Ahrendt S."/>
            <person name="Andreopoulos W."/>
            <person name="Barry K."/>
            <person name="Beard J."/>
            <person name="Benny G.L."/>
            <person name="Blankenship S."/>
            <person name="Bonito G."/>
            <person name="Cuomo C."/>
            <person name="Desiro A."/>
            <person name="Gervers K.A."/>
            <person name="Hundley H."/>
            <person name="Kuo A."/>
            <person name="LaButti K."/>
            <person name="Lang B.F."/>
            <person name="Lipzen A."/>
            <person name="O'Donnell K."/>
            <person name="Pangilinan J."/>
            <person name="Reynolds N."/>
            <person name="Sandor L."/>
            <person name="Smith M.W."/>
            <person name="Tsang A."/>
            <person name="Grigoriev I.V."/>
            <person name="Stajich J.E."/>
            <person name="Spatafora J.W."/>
        </authorList>
    </citation>
    <scope>NUCLEOTIDE SEQUENCE</scope>
    <source>
        <strain evidence="2">RSA 2281</strain>
    </source>
</reference>
<feature type="region of interest" description="Disordered" evidence="1">
    <location>
        <begin position="1"/>
        <end position="73"/>
    </location>
</feature>
<proteinExistence type="predicted"/>
<dbReference type="AlphaFoldDB" id="A0AAD5JV54"/>
<dbReference type="Proteomes" id="UP001209540">
    <property type="component" value="Unassembled WGS sequence"/>
</dbReference>
<comment type="caution">
    <text evidence="2">The sequence shown here is derived from an EMBL/GenBank/DDBJ whole genome shotgun (WGS) entry which is preliminary data.</text>
</comment>
<gene>
    <name evidence="2" type="ORF">BDA99DRAFT_610496</name>
</gene>
<protein>
    <submittedName>
        <fullName evidence="2">Uncharacterized protein</fullName>
    </submittedName>
</protein>
<feature type="compositionally biased region" description="Polar residues" evidence="1">
    <location>
        <begin position="36"/>
        <end position="52"/>
    </location>
</feature>
<name>A0AAD5JV54_9FUNG</name>
<sequence length="73" mass="8219">MSDLFEECPKNNRNTLRDGLNSETNKFGSHVKENMSCKQSTWLGPKQSSKVTSRPPPPDVKFGHKDTQTSPQN</sequence>
<evidence type="ECO:0000313" key="2">
    <source>
        <dbReference type="EMBL" id="KAI9243389.1"/>
    </source>
</evidence>
<organism evidence="2 3">
    <name type="scientific">Phascolomyces articulosus</name>
    <dbReference type="NCBI Taxonomy" id="60185"/>
    <lineage>
        <taxon>Eukaryota</taxon>
        <taxon>Fungi</taxon>
        <taxon>Fungi incertae sedis</taxon>
        <taxon>Mucoromycota</taxon>
        <taxon>Mucoromycotina</taxon>
        <taxon>Mucoromycetes</taxon>
        <taxon>Mucorales</taxon>
        <taxon>Lichtheimiaceae</taxon>
        <taxon>Phascolomyces</taxon>
    </lineage>
</organism>